<feature type="transmembrane region" description="Helical" evidence="1">
    <location>
        <begin position="150"/>
        <end position="171"/>
    </location>
</feature>
<feature type="transmembrane region" description="Helical" evidence="1">
    <location>
        <begin position="80"/>
        <end position="103"/>
    </location>
</feature>
<keyword evidence="1" id="KW-0472">Membrane</keyword>
<dbReference type="PANTHER" id="PTHR33294">
    <property type="entry name" value="AWPM-19-LIKE FAMILY PROTEIN"/>
    <property type="match status" value="1"/>
</dbReference>
<dbReference type="PANTHER" id="PTHR33294:SF8">
    <property type="entry name" value="OS02G0731500 PROTEIN"/>
    <property type="match status" value="1"/>
</dbReference>
<feature type="transmembrane region" description="Helical" evidence="1">
    <location>
        <begin position="12"/>
        <end position="33"/>
    </location>
</feature>
<organism evidence="2 3">
    <name type="scientific">Aristolochia fimbriata</name>
    <name type="common">White veined hardy Dutchman's pipe vine</name>
    <dbReference type="NCBI Taxonomy" id="158543"/>
    <lineage>
        <taxon>Eukaryota</taxon>
        <taxon>Viridiplantae</taxon>
        <taxon>Streptophyta</taxon>
        <taxon>Embryophyta</taxon>
        <taxon>Tracheophyta</taxon>
        <taxon>Spermatophyta</taxon>
        <taxon>Magnoliopsida</taxon>
        <taxon>Magnoliidae</taxon>
        <taxon>Piperales</taxon>
        <taxon>Aristolochiaceae</taxon>
        <taxon>Aristolochia</taxon>
    </lineage>
</organism>
<keyword evidence="1" id="KW-1133">Transmembrane helix</keyword>
<dbReference type="EMBL" id="JAINDJ010000002">
    <property type="protein sequence ID" value="KAG9458078.1"/>
    <property type="molecule type" value="Genomic_DNA"/>
</dbReference>
<reference evidence="2 3" key="1">
    <citation type="submission" date="2021-07" db="EMBL/GenBank/DDBJ databases">
        <title>The Aristolochia fimbriata genome: insights into angiosperm evolution, floral development and chemical biosynthesis.</title>
        <authorList>
            <person name="Jiao Y."/>
        </authorList>
    </citation>
    <scope>NUCLEOTIDE SEQUENCE [LARGE SCALE GENOMIC DNA]</scope>
    <source>
        <strain evidence="2">IBCAS-2021</strain>
        <tissue evidence="2">Leaf</tissue>
    </source>
</reference>
<protein>
    <recommendedName>
        <fullName evidence="4">AWPM-19-like family protein</fullName>
    </recommendedName>
</protein>
<name>A0AAV7FAE6_ARIFI</name>
<dbReference type="AlphaFoldDB" id="A0AAV7FAE6"/>
<evidence type="ECO:0000313" key="3">
    <source>
        <dbReference type="Proteomes" id="UP000825729"/>
    </source>
</evidence>
<feature type="transmembrane region" description="Helical" evidence="1">
    <location>
        <begin position="109"/>
        <end position="129"/>
    </location>
</feature>
<comment type="caution">
    <text evidence="2">The sequence shown here is derived from an EMBL/GenBank/DDBJ whole genome shotgun (WGS) entry which is preliminary data.</text>
</comment>
<evidence type="ECO:0000256" key="1">
    <source>
        <dbReference type="SAM" id="Phobius"/>
    </source>
</evidence>
<accession>A0AAV7FAE6</accession>
<keyword evidence="3" id="KW-1185">Reference proteome</keyword>
<proteinExistence type="predicted"/>
<dbReference type="InterPro" id="IPR008390">
    <property type="entry name" value="AWPM-19"/>
</dbReference>
<gene>
    <name evidence="2" type="ORF">H6P81_002586</name>
</gene>
<sequence length="202" mass="21832">MTAGTAGKSFMGPLLAVNLVMYIIVLGLAGWSLDKYINGENHPRKLKPHTNVQNFFSLLDLLIDTRDGYPDLRGNPSTSYLLVFSLLAAVIGVCSVLAGYLHLRTWGSASLAAAASSALVSWTITALAFGLTCKQIGIGNRGRRLRTLEAFIVILTISQLIYLILLHAGIIDRKYGPGYRNYGSEYGGLTQNVKETSTPAVI</sequence>
<evidence type="ECO:0008006" key="4">
    <source>
        <dbReference type="Google" id="ProtNLM"/>
    </source>
</evidence>
<dbReference type="Pfam" id="PF05512">
    <property type="entry name" value="AWPM-19"/>
    <property type="match status" value="1"/>
</dbReference>
<evidence type="ECO:0000313" key="2">
    <source>
        <dbReference type="EMBL" id="KAG9458078.1"/>
    </source>
</evidence>
<dbReference type="Proteomes" id="UP000825729">
    <property type="component" value="Unassembled WGS sequence"/>
</dbReference>
<keyword evidence="1" id="KW-0812">Transmembrane</keyword>